<gene>
    <name evidence="5" type="ORF">EUX98_g4284</name>
</gene>
<accession>A0A4S4MUC7</accession>
<name>A0A4S4MUC7_9APHY</name>
<comment type="caution">
    <text evidence="5">The sequence shown here is derived from an EMBL/GenBank/DDBJ whole genome shotgun (WGS) entry which is preliminary data.</text>
</comment>
<dbReference type="PANTHER" id="PTHR45648">
    <property type="entry name" value="GDSL LIPASE/ACYLHYDROLASE FAMILY PROTEIN (AFU_ORTHOLOGUE AFUA_4G14700)"/>
    <property type="match status" value="1"/>
</dbReference>
<dbReference type="OrthoDB" id="1600564at2759"/>
<dbReference type="InterPro" id="IPR035971">
    <property type="entry name" value="CBD_sf"/>
</dbReference>
<feature type="domain" description="CBM1" evidence="4">
    <location>
        <begin position="23"/>
        <end position="64"/>
    </location>
</feature>
<dbReference type="PROSITE" id="PS51164">
    <property type="entry name" value="CBM1_2"/>
    <property type="match status" value="1"/>
</dbReference>
<dbReference type="GO" id="GO:0005975">
    <property type="term" value="P:carbohydrate metabolic process"/>
    <property type="evidence" value="ECO:0007669"/>
    <property type="project" value="InterPro"/>
</dbReference>
<reference evidence="5 6" key="1">
    <citation type="submission" date="2019-02" db="EMBL/GenBank/DDBJ databases">
        <title>Genome sequencing of the rare red list fungi Antrodiella citrinella (Flaviporus citrinellus).</title>
        <authorList>
            <person name="Buettner E."/>
            <person name="Kellner H."/>
        </authorList>
    </citation>
    <scope>NUCLEOTIDE SEQUENCE [LARGE SCALE GENOMIC DNA]</scope>
    <source>
        <strain evidence="5 6">DSM 108506</strain>
    </source>
</reference>
<feature type="chain" id="PRO_5020375980" description="CBM1 domain-containing protein" evidence="3">
    <location>
        <begin position="20"/>
        <end position="368"/>
    </location>
</feature>
<proteinExistence type="predicted"/>
<feature type="signal peptide" evidence="3">
    <location>
        <begin position="1"/>
        <end position="19"/>
    </location>
</feature>
<dbReference type="PANTHER" id="PTHR45648:SF22">
    <property type="entry name" value="GDSL LIPASE_ACYLHYDROLASE FAMILY PROTEIN (AFU_ORTHOLOGUE AFUA_4G14700)"/>
    <property type="match status" value="1"/>
</dbReference>
<dbReference type="CDD" id="cd01846">
    <property type="entry name" value="fatty_acyltransferase_like"/>
    <property type="match status" value="1"/>
</dbReference>
<evidence type="ECO:0000259" key="4">
    <source>
        <dbReference type="PROSITE" id="PS51164"/>
    </source>
</evidence>
<sequence>MTFKFALLVVLAATHASGAATVPAQPAWGQCGGIGWSGTSNCTTGTTCTKLNVFSAPNSNGLCSFCPDYTAGRQLLVQFASVFTAFSPIVALKCTFEFCSGDSYTQTGFSPNDTLPAVGNPLGNPPYPGDTATGGSNWVDVDTIVFNTSLILTYNYAYGGATIDTKLVPPSNATILTLTDQVDQFLTGATSNGSATFWTSNNTFKLFSFWIGINDIGISYTDSGRRDAVSDTSLNAYFALVQKVLYELLHIIVRNFLFINVPPVDRAPINLGNATAQALERSVIEGFNGKLASRVSPFQTVNPDIRTWLFDANKLFTMVLDDPQAYGFVNNASFGGADDFWGNNYHPSSAMHTIIGKKISQLLNGTVW</sequence>
<dbReference type="Pfam" id="PF00734">
    <property type="entry name" value="CBM_1"/>
    <property type="match status" value="1"/>
</dbReference>
<dbReference type="SMART" id="SM00236">
    <property type="entry name" value="fCBD"/>
    <property type="match status" value="1"/>
</dbReference>
<dbReference type="InterPro" id="IPR051058">
    <property type="entry name" value="GDSL_Est/Lipase"/>
</dbReference>
<dbReference type="SUPFAM" id="SSF52266">
    <property type="entry name" value="SGNH hydrolase"/>
    <property type="match status" value="1"/>
</dbReference>
<evidence type="ECO:0000313" key="6">
    <source>
        <dbReference type="Proteomes" id="UP000308730"/>
    </source>
</evidence>
<evidence type="ECO:0000256" key="1">
    <source>
        <dbReference type="ARBA" id="ARBA00022729"/>
    </source>
</evidence>
<keyword evidence="1 3" id="KW-0732">Signal</keyword>
<dbReference type="InterPro" id="IPR001087">
    <property type="entry name" value="GDSL"/>
</dbReference>
<dbReference type="AlphaFoldDB" id="A0A4S4MUC7"/>
<dbReference type="Pfam" id="PF00657">
    <property type="entry name" value="Lipase_GDSL"/>
    <property type="match status" value="1"/>
</dbReference>
<dbReference type="InterPro" id="IPR000254">
    <property type="entry name" value="CBD"/>
</dbReference>
<dbReference type="GO" id="GO:0005576">
    <property type="term" value="C:extracellular region"/>
    <property type="evidence" value="ECO:0007669"/>
    <property type="project" value="InterPro"/>
</dbReference>
<evidence type="ECO:0000256" key="3">
    <source>
        <dbReference type="SAM" id="SignalP"/>
    </source>
</evidence>
<keyword evidence="2" id="KW-0378">Hydrolase</keyword>
<protein>
    <recommendedName>
        <fullName evidence="4">CBM1 domain-containing protein</fullName>
    </recommendedName>
</protein>
<dbReference type="Gene3D" id="3.40.50.1110">
    <property type="entry name" value="SGNH hydrolase"/>
    <property type="match status" value="1"/>
</dbReference>
<organism evidence="5 6">
    <name type="scientific">Antrodiella citrinella</name>
    <dbReference type="NCBI Taxonomy" id="2447956"/>
    <lineage>
        <taxon>Eukaryota</taxon>
        <taxon>Fungi</taxon>
        <taxon>Dikarya</taxon>
        <taxon>Basidiomycota</taxon>
        <taxon>Agaricomycotina</taxon>
        <taxon>Agaricomycetes</taxon>
        <taxon>Polyporales</taxon>
        <taxon>Steccherinaceae</taxon>
        <taxon>Antrodiella</taxon>
    </lineage>
</organism>
<keyword evidence="6" id="KW-1185">Reference proteome</keyword>
<dbReference type="Proteomes" id="UP000308730">
    <property type="component" value="Unassembled WGS sequence"/>
</dbReference>
<evidence type="ECO:0000256" key="2">
    <source>
        <dbReference type="ARBA" id="ARBA00022801"/>
    </source>
</evidence>
<dbReference type="SUPFAM" id="SSF57180">
    <property type="entry name" value="Cellulose-binding domain"/>
    <property type="match status" value="1"/>
</dbReference>
<dbReference type="InterPro" id="IPR036514">
    <property type="entry name" value="SGNH_hydro_sf"/>
</dbReference>
<dbReference type="EMBL" id="SGPM01000102">
    <property type="protein sequence ID" value="THH29896.1"/>
    <property type="molecule type" value="Genomic_DNA"/>
</dbReference>
<evidence type="ECO:0000313" key="5">
    <source>
        <dbReference type="EMBL" id="THH29896.1"/>
    </source>
</evidence>
<dbReference type="GO" id="GO:0016788">
    <property type="term" value="F:hydrolase activity, acting on ester bonds"/>
    <property type="evidence" value="ECO:0007669"/>
    <property type="project" value="InterPro"/>
</dbReference>
<dbReference type="GO" id="GO:0030248">
    <property type="term" value="F:cellulose binding"/>
    <property type="evidence" value="ECO:0007669"/>
    <property type="project" value="InterPro"/>
</dbReference>